<evidence type="ECO:0000313" key="3">
    <source>
        <dbReference type="Proteomes" id="UP001519887"/>
    </source>
</evidence>
<name>A0ABS7CGN7_9BACL</name>
<proteinExistence type="predicted"/>
<dbReference type="Gene3D" id="2.60.40.1080">
    <property type="match status" value="1"/>
</dbReference>
<keyword evidence="3" id="KW-1185">Reference proteome</keyword>
<dbReference type="InterPro" id="IPR008964">
    <property type="entry name" value="Invasin/intimin_cell_adhesion"/>
</dbReference>
<feature type="domain" description="Phosphodiester glycosidase" evidence="1">
    <location>
        <begin position="253"/>
        <end position="364"/>
    </location>
</feature>
<dbReference type="SUPFAM" id="SSF49373">
    <property type="entry name" value="Invasin/intimin cell-adhesion fragments"/>
    <property type="match status" value="1"/>
</dbReference>
<dbReference type="PANTHER" id="PTHR40446:SF2">
    <property type="entry name" value="N-ACETYLGLUCOSAMINE-1-PHOSPHODIESTER ALPHA-N-ACETYLGLUCOSAMINIDASE"/>
    <property type="match status" value="1"/>
</dbReference>
<comment type="caution">
    <text evidence="2">The sequence shown here is derived from an EMBL/GenBank/DDBJ whole genome shotgun (WGS) entry which is preliminary data.</text>
</comment>
<evidence type="ECO:0000259" key="1">
    <source>
        <dbReference type="Pfam" id="PF09992"/>
    </source>
</evidence>
<feature type="non-terminal residue" evidence="2">
    <location>
        <position position="1"/>
    </location>
</feature>
<dbReference type="InterPro" id="IPR018711">
    <property type="entry name" value="NAGPA"/>
</dbReference>
<dbReference type="PANTHER" id="PTHR40446">
    <property type="entry name" value="N-ACETYLGLUCOSAMINE-1-PHOSPHODIESTER ALPHA-N-ACETYLGLUCOSAMINIDASE"/>
    <property type="match status" value="1"/>
</dbReference>
<evidence type="ECO:0000313" key="2">
    <source>
        <dbReference type="EMBL" id="MBW7460068.1"/>
    </source>
</evidence>
<dbReference type="Proteomes" id="UP001519887">
    <property type="component" value="Unassembled WGS sequence"/>
</dbReference>
<gene>
    <name evidence="2" type="ORF">K0U00_39000</name>
</gene>
<dbReference type="Pfam" id="PF09992">
    <property type="entry name" value="NAGPA"/>
    <property type="match status" value="1"/>
</dbReference>
<sequence>AVPEQPQGRVTLAYPKAAVELAAGTRLFLGTRLTVSKEVALTYQTGNPAVAKVNTAGVITAVGAGRTTLTINVVSTGYSGQLKLPVHVSTAQPLKLAFQPKLESRKVSAGGKSFSISTVTIPKGMPVTAGIASRSVGSVQPLASIAKTYNADIAINGTFFDAYSGVPDPYGNLIRDGLPEHIGNLGTTIGFKWDGSAVMDSLRIKIFGEVEGNGRTSGWYAYFINRKPTSGSAATLFTPARGARLGFAAAVAVIVQNGKVNRIAYGENAAIPKDGYILVFMGAEKGQAAKFKVGDKVTYRVEYQDMDGKKLDWSQVQTAVGAGPRLVKDGKVSLNAADEGFRDPKIISGGGARSGIAIRKDGSV</sequence>
<feature type="non-terminal residue" evidence="2">
    <location>
        <position position="364"/>
    </location>
</feature>
<organism evidence="2 3">
    <name type="scientific">Paenibacillus sepulcri</name>
    <dbReference type="NCBI Taxonomy" id="359917"/>
    <lineage>
        <taxon>Bacteria</taxon>
        <taxon>Bacillati</taxon>
        <taxon>Bacillota</taxon>
        <taxon>Bacilli</taxon>
        <taxon>Bacillales</taxon>
        <taxon>Paenibacillaceae</taxon>
        <taxon>Paenibacillus</taxon>
    </lineage>
</organism>
<reference evidence="2 3" key="1">
    <citation type="submission" date="2021-07" db="EMBL/GenBank/DDBJ databases">
        <title>Paenibacillus radiodurans sp. nov., isolated from the southeastern edge of Tengger Desert.</title>
        <authorList>
            <person name="Zhang G."/>
        </authorList>
    </citation>
    <scope>NUCLEOTIDE SEQUENCE [LARGE SCALE GENOMIC DNA]</scope>
    <source>
        <strain evidence="2 3">CCM 7311</strain>
    </source>
</reference>
<dbReference type="GO" id="GO:0016798">
    <property type="term" value="F:hydrolase activity, acting on glycosyl bonds"/>
    <property type="evidence" value="ECO:0007669"/>
    <property type="project" value="UniProtKB-KW"/>
</dbReference>
<keyword evidence="2" id="KW-0378">Hydrolase</keyword>
<protein>
    <submittedName>
        <fullName evidence="2">Phosphodiester glycosidase family protein</fullName>
    </submittedName>
</protein>
<accession>A0ABS7CGN7</accession>
<keyword evidence="2" id="KW-0326">Glycosidase</keyword>
<dbReference type="EMBL" id="JAHZIK010001996">
    <property type="protein sequence ID" value="MBW7460068.1"/>
    <property type="molecule type" value="Genomic_DNA"/>
</dbReference>